<organism evidence="2 3">
    <name type="scientific">candidate division WOR-1 bacterium RIFOXYC12_FULL_54_18</name>
    <dbReference type="NCBI Taxonomy" id="1802584"/>
    <lineage>
        <taxon>Bacteria</taxon>
        <taxon>Bacillati</taxon>
        <taxon>Saganbacteria</taxon>
    </lineage>
</organism>
<feature type="transmembrane region" description="Helical" evidence="1">
    <location>
        <begin position="46"/>
        <end position="66"/>
    </location>
</feature>
<dbReference type="EMBL" id="MEUG01000001">
    <property type="protein sequence ID" value="OGC28329.1"/>
    <property type="molecule type" value="Genomic_DNA"/>
</dbReference>
<keyword evidence="1" id="KW-0472">Membrane</keyword>
<keyword evidence="1" id="KW-1133">Transmembrane helix</keyword>
<feature type="transmembrane region" description="Helical" evidence="1">
    <location>
        <begin position="82"/>
        <end position="103"/>
    </location>
</feature>
<sequence>MLEGIIFVAVICAAAAVEAKDLKLSTYALGGVGACLALAFLTFESYFFAAFQLAVVSAIVYVLLLVQKRQKIVRDDQPRSSVWNYLAALAFAGFAGTAFFPALAALPDPLQVKYTETLRTFDVVGMLIVVCVAAVAISSLFKARKHKDKR</sequence>
<accession>A0A1F4T728</accession>
<keyword evidence="1" id="KW-0812">Transmembrane</keyword>
<feature type="transmembrane region" description="Helical" evidence="1">
    <location>
        <begin position="123"/>
        <end position="141"/>
    </location>
</feature>
<reference evidence="2 3" key="1">
    <citation type="journal article" date="2016" name="Nat. Commun.">
        <title>Thousands of microbial genomes shed light on interconnected biogeochemical processes in an aquifer system.</title>
        <authorList>
            <person name="Anantharaman K."/>
            <person name="Brown C.T."/>
            <person name="Hug L.A."/>
            <person name="Sharon I."/>
            <person name="Castelle C.J."/>
            <person name="Probst A.J."/>
            <person name="Thomas B.C."/>
            <person name="Singh A."/>
            <person name="Wilkins M.J."/>
            <person name="Karaoz U."/>
            <person name="Brodie E.L."/>
            <person name="Williams K.H."/>
            <person name="Hubbard S.S."/>
            <person name="Banfield J.F."/>
        </authorList>
    </citation>
    <scope>NUCLEOTIDE SEQUENCE [LARGE SCALE GENOMIC DNA]</scope>
</reference>
<dbReference type="AlphaFoldDB" id="A0A1F4T728"/>
<evidence type="ECO:0008006" key="4">
    <source>
        <dbReference type="Google" id="ProtNLM"/>
    </source>
</evidence>
<evidence type="ECO:0000256" key="1">
    <source>
        <dbReference type="SAM" id="Phobius"/>
    </source>
</evidence>
<protein>
    <recommendedName>
        <fullName evidence="4">NADH-quinone oxidoreductase subunit J</fullName>
    </recommendedName>
</protein>
<comment type="caution">
    <text evidence="2">The sequence shown here is derived from an EMBL/GenBank/DDBJ whole genome shotgun (WGS) entry which is preliminary data.</text>
</comment>
<evidence type="ECO:0000313" key="2">
    <source>
        <dbReference type="EMBL" id="OGC28329.1"/>
    </source>
</evidence>
<name>A0A1F4T728_UNCSA</name>
<gene>
    <name evidence="2" type="ORF">A3K49_05045</name>
</gene>
<proteinExistence type="predicted"/>
<evidence type="ECO:0000313" key="3">
    <source>
        <dbReference type="Proteomes" id="UP000178602"/>
    </source>
</evidence>
<dbReference type="Proteomes" id="UP000178602">
    <property type="component" value="Unassembled WGS sequence"/>
</dbReference>